<reference evidence="1" key="1">
    <citation type="submission" date="2021-01" db="EMBL/GenBank/DDBJ databases">
        <title>Whole genome shotgun sequence of Acrocarpospora phusangensis NBRC 108782.</title>
        <authorList>
            <person name="Komaki H."/>
            <person name="Tamura T."/>
        </authorList>
    </citation>
    <scope>NUCLEOTIDE SEQUENCE</scope>
    <source>
        <strain evidence="1">NBRC 108782</strain>
    </source>
</reference>
<dbReference type="SFLD" id="SFLDS00003">
    <property type="entry name" value="Haloacid_Dehalogenase"/>
    <property type="match status" value="1"/>
</dbReference>
<dbReference type="Gene3D" id="3.40.50.1000">
    <property type="entry name" value="HAD superfamily/HAD-like"/>
    <property type="match status" value="1"/>
</dbReference>
<name>A0A919Q9A9_9ACTN</name>
<evidence type="ECO:0008006" key="3">
    <source>
        <dbReference type="Google" id="ProtNLM"/>
    </source>
</evidence>
<evidence type="ECO:0000313" key="2">
    <source>
        <dbReference type="Proteomes" id="UP000640052"/>
    </source>
</evidence>
<dbReference type="InterPro" id="IPR036412">
    <property type="entry name" value="HAD-like_sf"/>
</dbReference>
<dbReference type="Pfam" id="PF00702">
    <property type="entry name" value="Hydrolase"/>
    <property type="match status" value="1"/>
</dbReference>
<dbReference type="AlphaFoldDB" id="A0A919Q9A9"/>
<dbReference type="PANTHER" id="PTHR43481">
    <property type="entry name" value="FRUCTOSE-1-PHOSPHATE PHOSPHATASE"/>
    <property type="match status" value="1"/>
</dbReference>
<dbReference type="PANTHER" id="PTHR43481:SF4">
    <property type="entry name" value="GLYCEROL-1-PHOSPHATE PHOSPHOHYDROLASE 1-RELATED"/>
    <property type="match status" value="1"/>
</dbReference>
<dbReference type="InterPro" id="IPR051806">
    <property type="entry name" value="HAD-like_SPP"/>
</dbReference>
<dbReference type="Gene3D" id="1.10.150.240">
    <property type="entry name" value="Putative phosphatase, domain 2"/>
    <property type="match status" value="1"/>
</dbReference>
<dbReference type="InterPro" id="IPR023214">
    <property type="entry name" value="HAD_sf"/>
</dbReference>
<gene>
    <name evidence="1" type="ORF">Aph01nite_28910</name>
</gene>
<comment type="caution">
    <text evidence="1">The sequence shown here is derived from an EMBL/GenBank/DDBJ whole genome shotgun (WGS) entry which is preliminary data.</text>
</comment>
<proteinExistence type="predicted"/>
<organism evidence="1 2">
    <name type="scientific">Acrocarpospora phusangensis</name>
    <dbReference type="NCBI Taxonomy" id="1070424"/>
    <lineage>
        <taxon>Bacteria</taxon>
        <taxon>Bacillati</taxon>
        <taxon>Actinomycetota</taxon>
        <taxon>Actinomycetes</taxon>
        <taxon>Streptosporangiales</taxon>
        <taxon>Streptosporangiaceae</taxon>
        <taxon>Acrocarpospora</taxon>
    </lineage>
</organism>
<dbReference type="EMBL" id="BOOA01000020">
    <property type="protein sequence ID" value="GIH24581.1"/>
    <property type="molecule type" value="Genomic_DNA"/>
</dbReference>
<evidence type="ECO:0000313" key="1">
    <source>
        <dbReference type="EMBL" id="GIH24581.1"/>
    </source>
</evidence>
<dbReference type="SUPFAM" id="SSF56784">
    <property type="entry name" value="HAD-like"/>
    <property type="match status" value="1"/>
</dbReference>
<dbReference type="GO" id="GO:0050308">
    <property type="term" value="F:sugar-phosphatase activity"/>
    <property type="evidence" value="ECO:0007669"/>
    <property type="project" value="TreeGrafter"/>
</dbReference>
<dbReference type="InterPro" id="IPR006439">
    <property type="entry name" value="HAD-SF_hydro_IA"/>
</dbReference>
<dbReference type="NCBIfam" id="TIGR01509">
    <property type="entry name" value="HAD-SF-IA-v3"/>
    <property type="match status" value="1"/>
</dbReference>
<accession>A0A919Q9A9</accession>
<keyword evidence="2" id="KW-1185">Reference proteome</keyword>
<dbReference type="InterPro" id="IPR023198">
    <property type="entry name" value="PGP-like_dom2"/>
</dbReference>
<dbReference type="SFLD" id="SFLDG01129">
    <property type="entry name" value="C1.5:_HAD__Beta-PGM__Phosphata"/>
    <property type="match status" value="1"/>
</dbReference>
<dbReference type="Proteomes" id="UP000640052">
    <property type="component" value="Unassembled WGS sequence"/>
</dbReference>
<sequence length="222" mass="23375">MSRAAAAIVGRRVWLCDLDGTLVDSSPVHEAAFRAAITEIAPGLLGSFTYDGNAGASTRQVVAGLGADPAVMDRLVWRKQRLYREYVDAGRVRLFPGARRLLECLTDRGRTAYLVSSGSRGSVERVLAACGLAGWFRAALTADDAPSAKPDPGFYLRACQDWAVDPADAVAVEDSTHGVASAVGAGLLTLQVHTDEPALGAVPVRDLDEIVSLLGTEAKING</sequence>
<dbReference type="CDD" id="cd07505">
    <property type="entry name" value="HAD_BPGM-like"/>
    <property type="match status" value="1"/>
</dbReference>
<protein>
    <recommendedName>
        <fullName evidence="3">HAD family phosphatase</fullName>
    </recommendedName>
</protein>
<dbReference type="RefSeq" id="WP_239161676.1">
    <property type="nucleotide sequence ID" value="NZ_BOOA01000020.1"/>
</dbReference>